<feature type="transmembrane region" description="Helical" evidence="5">
    <location>
        <begin position="335"/>
        <end position="357"/>
    </location>
</feature>
<feature type="domain" description="O-antigen ligase-related" evidence="6">
    <location>
        <begin position="204"/>
        <end position="352"/>
    </location>
</feature>
<feature type="transmembrane region" description="Helical" evidence="5">
    <location>
        <begin position="20"/>
        <end position="39"/>
    </location>
</feature>
<dbReference type="InterPro" id="IPR007016">
    <property type="entry name" value="O-antigen_ligase-rel_domated"/>
</dbReference>
<dbReference type="GO" id="GO:0016020">
    <property type="term" value="C:membrane"/>
    <property type="evidence" value="ECO:0007669"/>
    <property type="project" value="UniProtKB-SubCell"/>
</dbReference>
<feature type="transmembrane region" description="Helical" evidence="5">
    <location>
        <begin position="78"/>
        <end position="97"/>
    </location>
</feature>
<dbReference type="KEGG" id="surl:BI350_15345"/>
<protein>
    <recommendedName>
        <fullName evidence="6">O-antigen ligase-related domain-containing protein</fullName>
    </recommendedName>
</protein>
<evidence type="ECO:0000256" key="5">
    <source>
        <dbReference type="SAM" id="Phobius"/>
    </source>
</evidence>
<feature type="transmembrane region" description="Helical" evidence="5">
    <location>
        <begin position="170"/>
        <end position="190"/>
    </location>
</feature>
<evidence type="ECO:0000256" key="2">
    <source>
        <dbReference type="ARBA" id="ARBA00022692"/>
    </source>
</evidence>
<dbReference type="AlphaFoldDB" id="A0A1D8JJ95"/>
<dbReference type="RefSeq" id="WP_075528946.1">
    <property type="nucleotide sequence ID" value="NZ_CP017560.1"/>
</dbReference>
<evidence type="ECO:0000259" key="6">
    <source>
        <dbReference type="Pfam" id="PF04932"/>
    </source>
</evidence>
<dbReference type="EMBL" id="CP017560">
    <property type="protein sequence ID" value="AOV08783.1"/>
    <property type="molecule type" value="Genomic_DNA"/>
</dbReference>
<keyword evidence="4 5" id="KW-0472">Membrane</keyword>
<feature type="transmembrane region" description="Helical" evidence="5">
    <location>
        <begin position="45"/>
        <end position="66"/>
    </location>
</feature>
<dbReference type="InterPro" id="IPR051533">
    <property type="entry name" value="WaaL-like"/>
</dbReference>
<name>A0A1D8JJ95_9BACL</name>
<dbReference type="Pfam" id="PF04932">
    <property type="entry name" value="Wzy_C"/>
    <property type="match status" value="1"/>
</dbReference>
<evidence type="ECO:0000256" key="1">
    <source>
        <dbReference type="ARBA" id="ARBA00004141"/>
    </source>
</evidence>
<evidence type="ECO:0000256" key="3">
    <source>
        <dbReference type="ARBA" id="ARBA00022989"/>
    </source>
</evidence>
<sequence>MKSNSLNNSFQKKIAKGFKLVFSFEFIFMLFLFAGRFKGDSRFEWVPVDITLLFLLWSIVIAAYILIKRKFVFERKSLILLALYLAFSFYALITLLWSPSQVYAYEKTLHMFTLVLWALAGPALIIIREKVRLKRFFISVLLMSLWLFIESLIFVFAGNAGFINVLGGNYLGVGRTLSLGIIILTSVIFYTGIKFRVKVLLVILLAAYIYIMLSTGGRGPLLSLFPLVLIFYFASYIKTKKNLKITKKAIFSIVSMFTLFITILVLLSTDKVPQSLKRMMLLFGSDDLGASANTRVYFYKESFLLWTKNPLLGNGIGSWPVLIGSGDSRGYAHNIILEIISELGVIGLILFLTLIFYSSRKYFFHISRNFYNMTILILFLSMLVNAMVSGDISDNRFLFTTIALMLYKSPDIADTSINATNK</sequence>
<keyword evidence="3 5" id="KW-1133">Transmembrane helix</keyword>
<dbReference type="PANTHER" id="PTHR37422">
    <property type="entry name" value="TEICHURONIC ACID BIOSYNTHESIS PROTEIN TUAE"/>
    <property type="match status" value="1"/>
</dbReference>
<evidence type="ECO:0000256" key="4">
    <source>
        <dbReference type="ARBA" id="ARBA00023136"/>
    </source>
</evidence>
<feature type="transmembrane region" description="Helical" evidence="5">
    <location>
        <begin position="249"/>
        <end position="269"/>
    </location>
</feature>
<feature type="transmembrane region" description="Helical" evidence="5">
    <location>
        <begin position="136"/>
        <end position="158"/>
    </location>
</feature>
<gene>
    <name evidence="7" type="ORF">BI350_15345</name>
</gene>
<reference evidence="7 8" key="1">
    <citation type="submission" date="2016-09" db="EMBL/GenBank/DDBJ databases">
        <title>Complete genome sequence of the Lysinibacillus sphaericus LMG 22257, a specie of Bacillus with ureolytic activity that can effectively biodeposit calcium carbonate.</title>
        <authorList>
            <person name="Yan W."/>
        </authorList>
    </citation>
    <scope>NUCLEOTIDE SEQUENCE [LARGE SCALE GENOMIC DNA]</scope>
    <source>
        <strain evidence="7 8">LMG 22257</strain>
    </source>
</reference>
<feature type="transmembrane region" description="Helical" evidence="5">
    <location>
        <begin position="219"/>
        <end position="237"/>
    </location>
</feature>
<keyword evidence="8" id="KW-1185">Reference proteome</keyword>
<accession>A0A1D8JJ95</accession>
<dbReference type="PANTHER" id="PTHR37422:SF17">
    <property type="entry name" value="O-ANTIGEN LIGASE"/>
    <property type="match status" value="1"/>
</dbReference>
<dbReference type="Proteomes" id="UP000185746">
    <property type="component" value="Chromosome"/>
</dbReference>
<organism evidence="7 8">
    <name type="scientific">Sporosarcina ureilytica</name>
    <dbReference type="NCBI Taxonomy" id="298596"/>
    <lineage>
        <taxon>Bacteria</taxon>
        <taxon>Bacillati</taxon>
        <taxon>Bacillota</taxon>
        <taxon>Bacilli</taxon>
        <taxon>Bacillales</taxon>
        <taxon>Caryophanaceae</taxon>
        <taxon>Sporosarcina</taxon>
    </lineage>
</organism>
<feature type="transmembrane region" description="Helical" evidence="5">
    <location>
        <begin position="197"/>
        <end position="213"/>
    </location>
</feature>
<evidence type="ECO:0000313" key="7">
    <source>
        <dbReference type="EMBL" id="AOV08783.1"/>
    </source>
</evidence>
<feature type="transmembrane region" description="Helical" evidence="5">
    <location>
        <begin position="109"/>
        <end position="127"/>
    </location>
</feature>
<evidence type="ECO:0000313" key="8">
    <source>
        <dbReference type="Proteomes" id="UP000185746"/>
    </source>
</evidence>
<proteinExistence type="predicted"/>
<feature type="transmembrane region" description="Helical" evidence="5">
    <location>
        <begin position="369"/>
        <end position="388"/>
    </location>
</feature>
<keyword evidence="2 5" id="KW-0812">Transmembrane</keyword>
<comment type="subcellular location">
    <subcellularLocation>
        <location evidence="1">Membrane</location>
        <topology evidence="1">Multi-pass membrane protein</topology>
    </subcellularLocation>
</comment>